<feature type="transmembrane region" description="Helical" evidence="1">
    <location>
        <begin position="59"/>
        <end position="77"/>
    </location>
</feature>
<organism evidence="2 3">
    <name type="scientific">Amblyomma americanum</name>
    <name type="common">Lone star tick</name>
    <dbReference type="NCBI Taxonomy" id="6943"/>
    <lineage>
        <taxon>Eukaryota</taxon>
        <taxon>Metazoa</taxon>
        <taxon>Ecdysozoa</taxon>
        <taxon>Arthropoda</taxon>
        <taxon>Chelicerata</taxon>
        <taxon>Arachnida</taxon>
        <taxon>Acari</taxon>
        <taxon>Parasitiformes</taxon>
        <taxon>Ixodida</taxon>
        <taxon>Ixodoidea</taxon>
        <taxon>Ixodidae</taxon>
        <taxon>Amblyomminae</taxon>
        <taxon>Amblyomma</taxon>
    </lineage>
</organism>
<keyword evidence="1" id="KW-0812">Transmembrane</keyword>
<evidence type="ECO:0000256" key="1">
    <source>
        <dbReference type="SAM" id="Phobius"/>
    </source>
</evidence>
<name>A0AAQ4DWX9_AMBAM</name>
<feature type="transmembrane region" description="Helical" evidence="1">
    <location>
        <begin position="20"/>
        <end position="38"/>
    </location>
</feature>
<keyword evidence="3" id="KW-1185">Reference proteome</keyword>
<gene>
    <name evidence="2" type="ORF">V5799_006250</name>
</gene>
<dbReference type="EMBL" id="JARKHS020025852">
    <property type="protein sequence ID" value="KAK8766969.1"/>
    <property type="molecule type" value="Genomic_DNA"/>
</dbReference>
<proteinExistence type="predicted"/>
<accession>A0AAQ4DWX9</accession>
<protein>
    <submittedName>
        <fullName evidence="2">Uncharacterized protein</fullName>
    </submittedName>
</protein>
<keyword evidence="1" id="KW-0472">Membrane</keyword>
<dbReference type="Proteomes" id="UP001321473">
    <property type="component" value="Unassembled WGS sequence"/>
</dbReference>
<evidence type="ECO:0000313" key="3">
    <source>
        <dbReference type="Proteomes" id="UP001321473"/>
    </source>
</evidence>
<evidence type="ECO:0000313" key="2">
    <source>
        <dbReference type="EMBL" id="KAK8766969.1"/>
    </source>
</evidence>
<keyword evidence="1" id="KW-1133">Transmembrane helix</keyword>
<comment type="caution">
    <text evidence="2">The sequence shown here is derived from an EMBL/GenBank/DDBJ whole genome shotgun (WGS) entry which is preliminary data.</text>
</comment>
<sequence length="168" mass="18770">MVRLGGKMSLQFDGAVTPTVLASAIAFVGLPLVVFLGGMMRHRQSTLPLFTDLKGRHSASFAVLVLTRLLYTVWLAVSFRASGPLLAWELAMMRDRFAMAAFLYAYDGYSKYLVCLPRTLSYLYGSETCTLPTWCRKPSGRSKEDIFEACAYLYDMLAMSEHAEVIQV</sequence>
<reference evidence="2 3" key="1">
    <citation type="journal article" date="2023" name="Arcadia Sci">
        <title>De novo assembly of a long-read Amblyomma americanum tick genome.</title>
        <authorList>
            <person name="Chou S."/>
            <person name="Poskanzer K.E."/>
            <person name="Rollins M."/>
            <person name="Thuy-Boun P.S."/>
        </authorList>
    </citation>
    <scope>NUCLEOTIDE SEQUENCE [LARGE SCALE GENOMIC DNA]</scope>
    <source>
        <strain evidence="2">F_SG_1</strain>
        <tissue evidence="2">Salivary glands</tissue>
    </source>
</reference>
<dbReference type="AlphaFoldDB" id="A0AAQ4DWX9"/>